<dbReference type="PANTHER" id="PTHR10380:SF173">
    <property type="entry name" value="CUTICULAR PROTEIN 47EF, ISOFORM C-RELATED"/>
    <property type="match status" value="1"/>
</dbReference>
<sequence length="126" mass="13381">ADYTKMFKLFILFFLVGACIAAPADVVPIVSQSSDVQPDGSYNYSFETGDGTSVEQHGSVKTIDNEAAIVADGKFAYKAPDGTDYAVSYTADENGYRPEGAHIPAIPAAIARALEYNAAHPEQNTA</sequence>
<gene>
    <name evidence="4" type="ORF">AMK59_2823</name>
</gene>
<reference evidence="4 5" key="1">
    <citation type="submission" date="2015-09" db="EMBL/GenBank/DDBJ databases">
        <title>Draft genome of the scarab beetle Oryctes borbonicus.</title>
        <authorList>
            <person name="Meyer J.M."/>
            <person name="Markov G.V."/>
            <person name="Baskaran P."/>
            <person name="Herrmann M."/>
            <person name="Sommer R.J."/>
            <person name="Roedelsperger C."/>
        </authorList>
    </citation>
    <scope>NUCLEOTIDE SEQUENCE [LARGE SCALE GENOMIC DNA]</scope>
    <source>
        <strain evidence="4">OB123</strain>
        <tissue evidence="4">Whole animal</tissue>
    </source>
</reference>
<dbReference type="InterPro" id="IPR050468">
    <property type="entry name" value="Cuticle_Struct_Prot"/>
</dbReference>
<dbReference type="AlphaFoldDB" id="A0A0T6BAE3"/>
<organism evidence="4 5">
    <name type="scientific">Oryctes borbonicus</name>
    <dbReference type="NCBI Taxonomy" id="1629725"/>
    <lineage>
        <taxon>Eukaryota</taxon>
        <taxon>Metazoa</taxon>
        <taxon>Ecdysozoa</taxon>
        <taxon>Arthropoda</taxon>
        <taxon>Hexapoda</taxon>
        <taxon>Insecta</taxon>
        <taxon>Pterygota</taxon>
        <taxon>Neoptera</taxon>
        <taxon>Endopterygota</taxon>
        <taxon>Coleoptera</taxon>
        <taxon>Polyphaga</taxon>
        <taxon>Scarabaeiformia</taxon>
        <taxon>Scarabaeidae</taxon>
        <taxon>Dynastinae</taxon>
        <taxon>Oryctes</taxon>
    </lineage>
</organism>
<feature type="non-terminal residue" evidence="4">
    <location>
        <position position="1"/>
    </location>
</feature>
<keyword evidence="1 2" id="KW-0193">Cuticle</keyword>
<evidence type="ECO:0000313" key="4">
    <source>
        <dbReference type="EMBL" id="KRT84308.1"/>
    </source>
</evidence>
<dbReference type="PRINTS" id="PR00947">
    <property type="entry name" value="CUTICLE"/>
</dbReference>
<keyword evidence="5" id="KW-1185">Reference proteome</keyword>
<dbReference type="GO" id="GO:0008010">
    <property type="term" value="F:structural constituent of chitin-based larval cuticle"/>
    <property type="evidence" value="ECO:0007669"/>
    <property type="project" value="TreeGrafter"/>
</dbReference>
<evidence type="ECO:0000256" key="1">
    <source>
        <dbReference type="ARBA" id="ARBA00022460"/>
    </source>
</evidence>
<dbReference type="InterPro" id="IPR031311">
    <property type="entry name" value="CHIT_BIND_RR_consensus"/>
</dbReference>
<proteinExistence type="predicted"/>
<comment type="caution">
    <text evidence="4">The sequence shown here is derived from an EMBL/GenBank/DDBJ whole genome shotgun (WGS) entry which is preliminary data.</text>
</comment>
<dbReference type="PROSITE" id="PS51155">
    <property type="entry name" value="CHIT_BIND_RR_2"/>
    <property type="match status" value="1"/>
</dbReference>
<dbReference type="EMBL" id="LJIG01002632">
    <property type="protein sequence ID" value="KRT84308.1"/>
    <property type="molecule type" value="Genomic_DNA"/>
</dbReference>
<evidence type="ECO:0000256" key="3">
    <source>
        <dbReference type="SAM" id="SignalP"/>
    </source>
</evidence>
<protein>
    <submittedName>
        <fullName evidence="4">Insect cuticle protein</fullName>
    </submittedName>
</protein>
<name>A0A0T6BAE3_9SCAR</name>
<evidence type="ECO:0000256" key="2">
    <source>
        <dbReference type="PROSITE-ProRule" id="PRU00497"/>
    </source>
</evidence>
<dbReference type="Proteomes" id="UP000051574">
    <property type="component" value="Unassembled WGS sequence"/>
</dbReference>
<dbReference type="PANTHER" id="PTHR10380">
    <property type="entry name" value="CUTICLE PROTEIN"/>
    <property type="match status" value="1"/>
</dbReference>
<keyword evidence="3" id="KW-0732">Signal</keyword>
<dbReference type="Pfam" id="PF00379">
    <property type="entry name" value="Chitin_bind_4"/>
    <property type="match status" value="1"/>
</dbReference>
<dbReference type="InterPro" id="IPR000618">
    <property type="entry name" value="Insect_cuticle"/>
</dbReference>
<dbReference type="OrthoDB" id="6379191at2759"/>
<dbReference type="PROSITE" id="PS00233">
    <property type="entry name" value="CHIT_BIND_RR_1"/>
    <property type="match status" value="1"/>
</dbReference>
<feature type="signal peptide" evidence="3">
    <location>
        <begin position="1"/>
        <end position="21"/>
    </location>
</feature>
<evidence type="ECO:0000313" key="5">
    <source>
        <dbReference type="Proteomes" id="UP000051574"/>
    </source>
</evidence>
<dbReference type="GO" id="GO:0062129">
    <property type="term" value="C:chitin-based extracellular matrix"/>
    <property type="evidence" value="ECO:0007669"/>
    <property type="project" value="TreeGrafter"/>
</dbReference>
<feature type="chain" id="PRO_5006668508" evidence="3">
    <location>
        <begin position="22"/>
        <end position="126"/>
    </location>
</feature>
<accession>A0A0T6BAE3</accession>